<gene>
    <name evidence="1" type="ORF">RFULGI_LOCUS18830</name>
</gene>
<proteinExistence type="predicted"/>
<evidence type="ECO:0000313" key="2">
    <source>
        <dbReference type="Proteomes" id="UP000789396"/>
    </source>
</evidence>
<accession>A0A9N9PDQ3</accession>
<dbReference type="AlphaFoldDB" id="A0A9N9PDQ3"/>
<dbReference type="EMBL" id="CAJVPZ010085948">
    <property type="protein sequence ID" value="CAG8811784.1"/>
    <property type="molecule type" value="Genomic_DNA"/>
</dbReference>
<evidence type="ECO:0000313" key="1">
    <source>
        <dbReference type="EMBL" id="CAG8811784.1"/>
    </source>
</evidence>
<organism evidence="1 2">
    <name type="scientific">Racocetra fulgida</name>
    <dbReference type="NCBI Taxonomy" id="60492"/>
    <lineage>
        <taxon>Eukaryota</taxon>
        <taxon>Fungi</taxon>
        <taxon>Fungi incertae sedis</taxon>
        <taxon>Mucoromycota</taxon>
        <taxon>Glomeromycotina</taxon>
        <taxon>Glomeromycetes</taxon>
        <taxon>Diversisporales</taxon>
        <taxon>Gigasporaceae</taxon>
        <taxon>Racocetra</taxon>
    </lineage>
</organism>
<name>A0A9N9PDQ3_9GLOM</name>
<dbReference type="Proteomes" id="UP000789396">
    <property type="component" value="Unassembled WGS sequence"/>
</dbReference>
<feature type="non-terminal residue" evidence="1">
    <location>
        <position position="1"/>
    </location>
</feature>
<reference evidence="1" key="1">
    <citation type="submission" date="2021-06" db="EMBL/GenBank/DDBJ databases">
        <authorList>
            <person name="Kallberg Y."/>
            <person name="Tangrot J."/>
            <person name="Rosling A."/>
        </authorList>
    </citation>
    <scope>NUCLEOTIDE SEQUENCE</scope>
    <source>
        <strain evidence="1">IN212</strain>
    </source>
</reference>
<keyword evidence="2" id="KW-1185">Reference proteome</keyword>
<protein>
    <submittedName>
        <fullName evidence="1">1926_t:CDS:1</fullName>
    </submittedName>
</protein>
<feature type="non-terminal residue" evidence="1">
    <location>
        <position position="105"/>
    </location>
</feature>
<comment type="caution">
    <text evidence="1">The sequence shown here is derived from an EMBL/GenBank/DDBJ whole genome shotgun (WGS) entry which is preliminary data.</text>
</comment>
<sequence>PPKVYDFKHIKKKKKTEWVFFDKAYQHCEECKRNQMLCDREKECVYCRQREKNCLKLKSVIRKKILKNNKGQRYISLIESYWSGFGKLYLKHYKEIEDIEKHRCN</sequence>